<sequence length="474" mass="53536">MASPNSWWYLSTASGVPQANIGLLSPIGLLLQLDGIPYFRCPPPGSVVAATTDTRDRVISFELPRIDNGSREHGPLSERHLKRVLCAKGLSRRKAYSDLVDLVDFIRNQLQYSGQLHGYRWMYAKCREHGLRVRKEDVRFVLKKLDPRGVSLRQARRLRRRNYFSKGPNFIWHLDSYDKLKPYGICVNGSIDGFSRKIIWLNAYATNSDPKLIGGYYIKAVKRLGGCPRVVRGDLGTVNGHVRGFQCFLVPTSPDDTLDSYLEGASTTNQRIEYWWGFLRNQCVEFWLSLLSGLRDNGFFDGGFLDKSLLQFCCMGLIQMWTWVELRSLVWWILVLWCLLFRRAFFASISSLRVRSAFTNVIGCGLAIPYLGYLELEVQLCDKLMPRCGVLVVKDPPGGLPAQVPGVLGMNVIRNCYEELFGQHGVALFSQPCVSKAPKPVVQALQWCHRVRAQAPQDSPGRAKVRPGGFLVGL</sequence>
<accession>A0ACB8W5Z8</accession>
<evidence type="ECO:0000313" key="2">
    <source>
        <dbReference type="Proteomes" id="UP000831701"/>
    </source>
</evidence>
<proteinExistence type="predicted"/>
<reference evidence="1" key="1">
    <citation type="submission" date="2022-04" db="EMBL/GenBank/DDBJ databases">
        <title>Jade perch genome.</title>
        <authorList>
            <person name="Chao B."/>
        </authorList>
    </citation>
    <scope>NUCLEOTIDE SEQUENCE</scope>
    <source>
        <strain evidence="1">CB-2022</strain>
    </source>
</reference>
<dbReference type="EMBL" id="CM041544">
    <property type="protein sequence ID" value="KAI3362647.1"/>
    <property type="molecule type" value="Genomic_DNA"/>
</dbReference>
<keyword evidence="2" id="KW-1185">Reference proteome</keyword>
<comment type="caution">
    <text evidence="1">The sequence shown here is derived from an EMBL/GenBank/DDBJ whole genome shotgun (WGS) entry which is preliminary data.</text>
</comment>
<dbReference type="Proteomes" id="UP000831701">
    <property type="component" value="Chromosome 14"/>
</dbReference>
<organism evidence="1 2">
    <name type="scientific">Scortum barcoo</name>
    <name type="common">barcoo grunter</name>
    <dbReference type="NCBI Taxonomy" id="214431"/>
    <lineage>
        <taxon>Eukaryota</taxon>
        <taxon>Metazoa</taxon>
        <taxon>Chordata</taxon>
        <taxon>Craniata</taxon>
        <taxon>Vertebrata</taxon>
        <taxon>Euteleostomi</taxon>
        <taxon>Actinopterygii</taxon>
        <taxon>Neopterygii</taxon>
        <taxon>Teleostei</taxon>
        <taxon>Neoteleostei</taxon>
        <taxon>Acanthomorphata</taxon>
        <taxon>Eupercaria</taxon>
        <taxon>Centrarchiformes</taxon>
        <taxon>Terapontoidei</taxon>
        <taxon>Terapontidae</taxon>
        <taxon>Scortum</taxon>
    </lineage>
</organism>
<protein>
    <submittedName>
        <fullName evidence="1">Uncharacterized protein</fullName>
    </submittedName>
</protein>
<name>A0ACB8W5Z8_9TELE</name>
<gene>
    <name evidence="1" type="ORF">L3Q82_001631</name>
</gene>
<evidence type="ECO:0000313" key="1">
    <source>
        <dbReference type="EMBL" id="KAI3362647.1"/>
    </source>
</evidence>